<dbReference type="SUPFAM" id="SSF47240">
    <property type="entry name" value="Ferritin-like"/>
    <property type="match status" value="1"/>
</dbReference>
<accession>A0A1W1VYV0</accession>
<evidence type="ECO:0000313" key="3">
    <source>
        <dbReference type="Proteomes" id="UP000192266"/>
    </source>
</evidence>
<proteinExistence type="predicted"/>
<dbReference type="RefSeq" id="WP_084446708.1">
    <property type="nucleotide sequence ID" value="NZ_FWWW01000078.1"/>
</dbReference>
<dbReference type="InterPro" id="IPR009078">
    <property type="entry name" value="Ferritin-like_SF"/>
</dbReference>
<reference evidence="2 3" key="1">
    <citation type="submission" date="2017-04" db="EMBL/GenBank/DDBJ databases">
        <authorList>
            <person name="Afonso C.L."/>
            <person name="Miller P.J."/>
            <person name="Scott M.A."/>
            <person name="Spackman E."/>
            <person name="Goraichik I."/>
            <person name="Dimitrov K.M."/>
            <person name="Suarez D.L."/>
            <person name="Swayne D.E."/>
        </authorList>
    </citation>
    <scope>NUCLEOTIDE SEQUENCE [LARGE SCALE GENOMIC DNA]</scope>
    <source>
        <strain evidence="2 3">DSM 11622</strain>
    </source>
</reference>
<dbReference type="OrthoDB" id="954262at2"/>
<dbReference type="AlphaFoldDB" id="A0A1W1VYV0"/>
<name>A0A1W1VYV0_9BACT</name>
<dbReference type="Pfam" id="PF13668">
    <property type="entry name" value="Ferritin_2"/>
    <property type="match status" value="1"/>
</dbReference>
<dbReference type="STRING" id="645990.SAMN00120144_3518"/>
<gene>
    <name evidence="2" type="ORF">SAMN00120144_3518</name>
</gene>
<evidence type="ECO:0000256" key="1">
    <source>
        <dbReference type="SAM" id="MobiDB-lite"/>
    </source>
</evidence>
<sequence>MNILKIITEIEKVDPEVYERLDQRRQMFKHFAGFGKKVAVAAVPLAMGSMFQKAYGQSGGLSKQIQDVLNFALLLEYLEFYFYDMGLKSAGLNSGLTGQNRASINTILEDERKHVAFLRSVLGSAAIADPTANAFDFTGAKGGKRAPLFADVFTNAGTFLAVAQALEDTGVRAYKGGAPLLMSNNTVLEAALNIHSVEGRHVSHIRTIRRGGPQAEPGNPQTMPQSWISGNDNGGPAPAATAAVYGPGNPASMFPGEENVVQAGINVQGLSQVSPSEASEAFDEPLDMGTVLAIAGNFIK</sequence>
<dbReference type="EMBL" id="FWWW01000078">
    <property type="protein sequence ID" value="SMB98024.1"/>
    <property type="molecule type" value="Genomic_DNA"/>
</dbReference>
<evidence type="ECO:0000313" key="2">
    <source>
        <dbReference type="EMBL" id="SMB98024.1"/>
    </source>
</evidence>
<protein>
    <recommendedName>
        <fullName evidence="4">Dessication-associated protein</fullName>
    </recommendedName>
</protein>
<evidence type="ECO:0008006" key="4">
    <source>
        <dbReference type="Google" id="ProtNLM"/>
    </source>
</evidence>
<dbReference type="Proteomes" id="UP000192266">
    <property type="component" value="Unassembled WGS sequence"/>
</dbReference>
<feature type="compositionally biased region" description="Polar residues" evidence="1">
    <location>
        <begin position="219"/>
        <end position="230"/>
    </location>
</feature>
<keyword evidence="3" id="KW-1185">Reference proteome</keyword>
<feature type="region of interest" description="Disordered" evidence="1">
    <location>
        <begin position="210"/>
        <end position="230"/>
    </location>
</feature>
<organism evidence="2 3">
    <name type="scientific">Hymenobacter roseosalivarius DSM 11622</name>
    <dbReference type="NCBI Taxonomy" id="645990"/>
    <lineage>
        <taxon>Bacteria</taxon>
        <taxon>Pseudomonadati</taxon>
        <taxon>Bacteroidota</taxon>
        <taxon>Cytophagia</taxon>
        <taxon>Cytophagales</taxon>
        <taxon>Hymenobacteraceae</taxon>
        <taxon>Hymenobacter</taxon>
    </lineage>
</organism>